<evidence type="ECO:0000259" key="3">
    <source>
        <dbReference type="Pfam" id="PF13837"/>
    </source>
</evidence>
<dbReference type="Gene3D" id="3.40.50.1820">
    <property type="entry name" value="alpha/beta hydrolase"/>
    <property type="match status" value="1"/>
</dbReference>
<evidence type="ECO:0000313" key="5">
    <source>
        <dbReference type="Proteomes" id="UP001396334"/>
    </source>
</evidence>
<feature type="region of interest" description="Disordered" evidence="2">
    <location>
        <begin position="1"/>
        <end position="26"/>
    </location>
</feature>
<dbReference type="Proteomes" id="UP001396334">
    <property type="component" value="Unassembled WGS sequence"/>
</dbReference>
<dbReference type="SUPFAM" id="SSF53474">
    <property type="entry name" value="alpha/beta-Hydrolases"/>
    <property type="match status" value="1"/>
</dbReference>
<feature type="region of interest" description="Disordered" evidence="2">
    <location>
        <begin position="204"/>
        <end position="224"/>
    </location>
</feature>
<reference evidence="4 5" key="1">
    <citation type="journal article" date="2024" name="G3 (Bethesda)">
        <title>Genome assembly of Hibiscus sabdariffa L. provides insights into metabolisms of medicinal natural products.</title>
        <authorList>
            <person name="Kim T."/>
        </authorList>
    </citation>
    <scope>NUCLEOTIDE SEQUENCE [LARGE SCALE GENOMIC DNA]</scope>
    <source>
        <strain evidence="4">TK-2024</strain>
        <tissue evidence="4">Old leaves</tissue>
    </source>
</reference>
<feature type="region of interest" description="Disordered" evidence="2">
    <location>
        <begin position="131"/>
        <end position="158"/>
    </location>
</feature>
<gene>
    <name evidence="4" type="ORF">V6N11_048504</name>
</gene>
<protein>
    <recommendedName>
        <fullName evidence="3">Myb/SANT-like DNA-binding domain-containing protein</fullName>
    </recommendedName>
</protein>
<dbReference type="EMBL" id="JBBPBN010000050">
    <property type="protein sequence ID" value="KAK8992422.1"/>
    <property type="molecule type" value="Genomic_DNA"/>
</dbReference>
<dbReference type="InterPro" id="IPR029058">
    <property type="entry name" value="AB_hydrolase_fold"/>
</dbReference>
<feature type="domain" description="Myb/SANT-like DNA-binding" evidence="3">
    <location>
        <begin position="31"/>
        <end position="124"/>
    </location>
</feature>
<dbReference type="PRINTS" id="PR00724">
    <property type="entry name" value="CRBOXYPTASEC"/>
</dbReference>
<evidence type="ECO:0000256" key="1">
    <source>
        <dbReference type="ARBA" id="ARBA00009431"/>
    </source>
</evidence>
<accession>A0ABR2PVE0</accession>
<dbReference type="InterPro" id="IPR001563">
    <property type="entry name" value="Peptidase_S10"/>
</dbReference>
<organism evidence="4 5">
    <name type="scientific">Hibiscus sabdariffa</name>
    <name type="common">roselle</name>
    <dbReference type="NCBI Taxonomy" id="183260"/>
    <lineage>
        <taxon>Eukaryota</taxon>
        <taxon>Viridiplantae</taxon>
        <taxon>Streptophyta</taxon>
        <taxon>Embryophyta</taxon>
        <taxon>Tracheophyta</taxon>
        <taxon>Spermatophyta</taxon>
        <taxon>Magnoliopsida</taxon>
        <taxon>eudicotyledons</taxon>
        <taxon>Gunneridae</taxon>
        <taxon>Pentapetalae</taxon>
        <taxon>rosids</taxon>
        <taxon>malvids</taxon>
        <taxon>Malvales</taxon>
        <taxon>Malvaceae</taxon>
        <taxon>Malvoideae</taxon>
        <taxon>Hibiscus</taxon>
    </lineage>
</organism>
<feature type="compositionally biased region" description="Pro residues" evidence="2">
    <location>
        <begin position="139"/>
        <end position="158"/>
    </location>
</feature>
<evidence type="ECO:0000256" key="2">
    <source>
        <dbReference type="SAM" id="MobiDB-lite"/>
    </source>
</evidence>
<comment type="similarity">
    <text evidence="1">Belongs to the peptidase S10 family.</text>
</comment>
<dbReference type="InterPro" id="IPR044822">
    <property type="entry name" value="Myb_DNA-bind_4"/>
</dbReference>
<dbReference type="PANTHER" id="PTHR11802:SF29">
    <property type="entry name" value="SERINE CARBOXYPEPTIDASE-LIKE 19"/>
    <property type="match status" value="1"/>
</dbReference>
<comment type="caution">
    <text evidence="4">The sequence shown here is derived from an EMBL/GenBank/DDBJ whole genome shotgun (WGS) entry which is preliminary data.</text>
</comment>
<proteinExistence type="inferred from homology"/>
<keyword evidence="5" id="KW-1185">Reference proteome</keyword>
<name>A0ABR2PVE0_9ROSI</name>
<sequence>MADTTDSVTPFAAATPPSTTPSSRALPVREDCWSEEATSTLIDAWGRRYVELNRGNLRQKDWQDVADAVNALHGLTKKTHRTDVQCKNRVDTIKKKYKIERTRVAASNGTLASSWPFFERMDALIGSSFSAKKVSPSPKISPKPSPSSPRIPGSPPLALPLPLPYRTTPAPATVVSLPQKRPAVDDGYFNRNYSAVAAAAAALETDEEEGEGSEGGGEGEEREGMKRLARVIERFGQVYERVEGEKLRQMVELEKQRMQFAKDLEVQRMKMFMDTQVQLEKIKRGKRSSGSRAENGCFSIAGQLTEVCSQLAFARSTVKLLPGFEGPLPFELETGYVGVGDSEDVQLFYYFIKSERKPEDDPLLLWLTGGPGCSSLSGLVLEIGPLKFEVVEYNGSLPNLVLNPYSWTKVSNIIFLDSPVGTGFSYARNKAAERTSDTKTVGHLHQFLLKWLKDHADFISNPIYLTGDSYSGIPIPVLAQEILNGNEQGIEPMIHLQGYILGNPKTVDSLEQNLQIPYAHGMGLISDELYESLKRNCNSEYQNVDPSNEACLKDIQYFDECTSTLIYTGHILEPDCGRDYPVPKEIGRRRYLDEYPQQLVDDEPLPPLSCRYYAYHLSRFWARDDNVQKALRIRKGSIGTWQRCNFGLPYNYDVPTSFPYHANLSSRGYRALIYSGDHDMGVPFLATQEWIRHLNYPIIYDWRPWMVQGQIAGYTRTYSNRMTFATVKGGGHTAPEYKPPECLAMFERWISGQPV</sequence>
<dbReference type="PANTHER" id="PTHR11802">
    <property type="entry name" value="SERINE PROTEASE FAMILY S10 SERINE CARBOXYPEPTIDASE"/>
    <property type="match status" value="1"/>
</dbReference>
<dbReference type="Gene3D" id="1.10.10.60">
    <property type="entry name" value="Homeodomain-like"/>
    <property type="match status" value="1"/>
</dbReference>
<dbReference type="Pfam" id="PF00450">
    <property type="entry name" value="Peptidase_S10"/>
    <property type="match status" value="1"/>
</dbReference>
<feature type="compositionally biased region" description="Acidic residues" evidence="2">
    <location>
        <begin position="204"/>
        <end position="221"/>
    </location>
</feature>
<dbReference type="Pfam" id="PF13837">
    <property type="entry name" value="Myb_DNA-bind_4"/>
    <property type="match status" value="1"/>
</dbReference>
<evidence type="ECO:0000313" key="4">
    <source>
        <dbReference type="EMBL" id="KAK8992422.1"/>
    </source>
</evidence>
<feature type="compositionally biased region" description="Low complexity" evidence="2">
    <location>
        <begin position="7"/>
        <end position="25"/>
    </location>
</feature>